<protein>
    <recommendedName>
        <fullName evidence="3">DUF1850 domain-containing protein</fullName>
    </recommendedName>
</protein>
<name>A0A1I5BVV7_9CLOT</name>
<dbReference type="OrthoDB" id="4304at2"/>
<accession>A0A1I5BVV7</accession>
<gene>
    <name evidence="1" type="ORF">SAMN04488695_10587</name>
</gene>
<keyword evidence="2" id="KW-1185">Reference proteome</keyword>
<dbReference type="AlphaFoldDB" id="A0A1I5BVV7"/>
<evidence type="ECO:0000313" key="2">
    <source>
        <dbReference type="Proteomes" id="UP000181899"/>
    </source>
</evidence>
<dbReference type="InterPro" id="IPR015001">
    <property type="entry name" value="DUF1850"/>
</dbReference>
<dbReference type="Pfam" id="PF08905">
    <property type="entry name" value="DUF1850"/>
    <property type="match status" value="1"/>
</dbReference>
<evidence type="ECO:0008006" key="3">
    <source>
        <dbReference type="Google" id="ProtNLM"/>
    </source>
</evidence>
<organism evidence="1 2">
    <name type="scientific">Proteiniclasticum ruminis</name>
    <dbReference type="NCBI Taxonomy" id="398199"/>
    <lineage>
        <taxon>Bacteria</taxon>
        <taxon>Bacillati</taxon>
        <taxon>Bacillota</taxon>
        <taxon>Clostridia</taxon>
        <taxon>Eubacteriales</taxon>
        <taxon>Clostridiaceae</taxon>
        <taxon>Proteiniclasticum</taxon>
    </lineage>
</organism>
<sequence>MKRKLLPVLLGLLLLMLWSSRLLTGEKTFLLRDADTGKVFLKMPVEEGEIFSITFVHSVNKSPVTDEFLVLEEGFQSHRTLFTSFGAGMESSTEEGQVLSYEEDGTMVLSGFDNHFESFQLIVGTVSDHILTISGEEISLRDLCGRNTSVEITIRN</sequence>
<proteinExistence type="predicted"/>
<reference evidence="1 2" key="1">
    <citation type="submission" date="2016-10" db="EMBL/GenBank/DDBJ databases">
        <authorList>
            <person name="de Groot N.N."/>
        </authorList>
    </citation>
    <scope>NUCLEOTIDE SEQUENCE [LARGE SCALE GENOMIC DNA]</scope>
    <source>
        <strain evidence="1 2">ML2</strain>
    </source>
</reference>
<dbReference type="Proteomes" id="UP000181899">
    <property type="component" value="Unassembled WGS sequence"/>
</dbReference>
<evidence type="ECO:0000313" key="1">
    <source>
        <dbReference type="EMBL" id="SFN78837.1"/>
    </source>
</evidence>
<dbReference type="STRING" id="398199.SAMN05421804_102180"/>
<dbReference type="EMBL" id="FOVK01000005">
    <property type="protein sequence ID" value="SFN78837.1"/>
    <property type="molecule type" value="Genomic_DNA"/>
</dbReference>
<dbReference type="RefSeq" id="WP_074912046.1">
    <property type="nucleotide sequence ID" value="NZ_FOVK01000005.1"/>
</dbReference>